<dbReference type="EMBL" id="CP084166">
    <property type="protein sequence ID" value="UJG41618.1"/>
    <property type="molecule type" value="Genomic_DNA"/>
</dbReference>
<evidence type="ECO:0008006" key="2">
    <source>
        <dbReference type="Google" id="ProtNLM"/>
    </source>
</evidence>
<proteinExistence type="predicted"/>
<dbReference type="InterPro" id="IPR043129">
    <property type="entry name" value="ATPase_NBD"/>
</dbReference>
<dbReference type="AlphaFoldDB" id="A0A9Y1BM68"/>
<gene>
    <name evidence="1" type="ORF">K9W45_03925</name>
</gene>
<dbReference type="InterPro" id="IPR004000">
    <property type="entry name" value="Actin"/>
</dbReference>
<dbReference type="SUPFAM" id="SSF53067">
    <property type="entry name" value="Actin-like ATPase domain"/>
    <property type="match status" value="1"/>
</dbReference>
<dbReference type="Proteomes" id="UP001201020">
    <property type="component" value="Chromosome"/>
</dbReference>
<protein>
    <recommendedName>
        <fullName evidence="2">Actin, cytoplasmic 2</fullName>
    </recommendedName>
</protein>
<reference evidence="1" key="1">
    <citation type="journal article" date="2022" name="Nat. Microbiol.">
        <title>Unique mobile elements and scalable gene flow at the prokaryote-eukaryote boundary revealed by circularized Asgard archaea genomes.</title>
        <authorList>
            <person name="Wu F."/>
            <person name="Speth D.R."/>
            <person name="Philosof A."/>
            <person name="Cremiere A."/>
            <person name="Narayanan A."/>
            <person name="Barco R.A."/>
            <person name="Connon S.A."/>
            <person name="Amend J.P."/>
            <person name="Antoshechkin I.A."/>
            <person name="Orphan V.J."/>
        </authorList>
    </citation>
    <scope>NUCLEOTIDE SEQUENCE</scope>
    <source>
        <strain evidence="1">PM71</strain>
    </source>
</reference>
<dbReference type="Pfam" id="PF00022">
    <property type="entry name" value="Actin"/>
    <property type="match status" value="1"/>
</dbReference>
<evidence type="ECO:0000313" key="1">
    <source>
        <dbReference type="EMBL" id="UJG41618.1"/>
    </source>
</evidence>
<organism evidence="1">
    <name type="scientific">Candidatus Heimdallarchaeum aukensis</name>
    <dbReference type="NCBI Taxonomy" id="2876573"/>
    <lineage>
        <taxon>Archaea</taxon>
        <taxon>Promethearchaeati</taxon>
        <taxon>Candidatus Heimdallarchaeota</taxon>
        <taxon>Candidatus Heimdallarchaeia (ex Rinke et al. 2021) (nom. nud.)</taxon>
        <taxon>Candidatus Heimdallarchaeales</taxon>
        <taxon>Candidatus Heimdallarchaeaceae</taxon>
        <taxon>Candidatus Heimdallarchaeum</taxon>
    </lineage>
</organism>
<accession>A0A9Y1BM68</accession>
<sequence>MWPNVILCGGSSMIPGMRERIDYELKKVAPKNAVVRITATTDRMHRTWIGASILTTRKAFNKMWITEK</sequence>
<dbReference type="Gene3D" id="3.30.420.40">
    <property type="match status" value="2"/>
</dbReference>
<name>A0A9Y1BM68_9ARCH</name>